<dbReference type="PANTHER" id="PTHR37833">
    <property type="entry name" value="LIPOPROTEIN-RELATED"/>
    <property type="match status" value="1"/>
</dbReference>
<dbReference type="Gene3D" id="2.60.40.10">
    <property type="entry name" value="Immunoglobulins"/>
    <property type="match status" value="1"/>
</dbReference>
<dbReference type="Pfam" id="PF07610">
    <property type="entry name" value="DUF1573"/>
    <property type="match status" value="1"/>
</dbReference>
<gene>
    <name evidence="1" type="ORF">A2872_03260</name>
</gene>
<accession>A0A1F5Z608</accession>
<comment type="caution">
    <text evidence="1">The sequence shown here is derived from an EMBL/GenBank/DDBJ whole genome shotgun (WGS) entry which is preliminary data.</text>
</comment>
<protein>
    <recommendedName>
        <fullName evidence="3">DUF1573 domain-containing protein</fullName>
    </recommendedName>
</protein>
<dbReference type="EMBL" id="MFJG01000001">
    <property type="protein sequence ID" value="OGG07833.1"/>
    <property type="molecule type" value="Genomic_DNA"/>
</dbReference>
<evidence type="ECO:0000313" key="1">
    <source>
        <dbReference type="EMBL" id="OGG07833.1"/>
    </source>
</evidence>
<reference evidence="1 2" key="1">
    <citation type="journal article" date="2016" name="Nat. Commun.">
        <title>Thousands of microbial genomes shed light on interconnected biogeochemical processes in an aquifer system.</title>
        <authorList>
            <person name="Anantharaman K."/>
            <person name="Brown C.T."/>
            <person name="Hug L.A."/>
            <person name="Sharon I."/>
            <person name="Castelle C.J."/>
            <person name="Probst A.J."/>
            <person name="Thomas B.C."/>
            <person name="Singh A."/>
            <person name="Wilkins M.J."/>
            <person name="Karaoz U."/>
            <person name="Brodie E.L."/>
            <person name="Williams K.H."/>
            <person name="Hubbard S.S."/>
            <person name="Banfield J.F."/>
        </authorList>
    </citation>
    <scope>NUCLEOTIDE SEQUENCE [LARGE SCALE GENOMIC DNA]</scope>
</reference>
<sequence length="165" mass="17867">MSTRSIVICSLVFILAIAGISVVLTAGQKTLPKADVYSASSSDIPKAETPDGLFDFGEIKVTDVKEKDFILKNTGTKPLQILNVNSSCGCTAGKVIYNGQETKEYGMHAQSGYLMDIAPGTQATVKLIYRPSLMPVYGVVEREVYVTTNDPQRNKLVFAIKANVK</sequence>
<organism evidence="1 2">
    <name type="scientific">Candidatus Gottesmanbacteria bacterium RIFCSPHIGHO2_01_FULL_42_12</name>
    <dbReference type="NCBI Taxonomy" id="1798377"/>
    <lineage>
        <taxon>Bacteria</taxon>
        <taxon>Candidatus Gottesmaniibacteriota</taxon>
    </lineage>
</organism>
<dbReference type="STRING" id="1798377.A2872_03260"/>
<evidence type="ECO:0008006" key="3">
    <source>
        <dbReference type="Google" id="ProtNLM"/>
    </source>
</evidence>
<dbReference type="PANTHER" id="PTHR37833:SF1">
    <property type="entry name" value="SIGNAL PEPTIDE PROTEIN"/>
    <property type="match status" value="1"/>
</dbReference>
<dbReference type="Proteomes" id="UP000178681">
    <property type="component" value="Unassembled WGS sequence"/>
</dbReference>
<dbReference type="AlphaFoldDB" id="A0A1F5Z608"/>
<evidence type="ECO:0000313" key="2">
    <source>
        <dbReference type="Proteomes" id="UP000178681"/>
    </source>
</evidence>
<name>A0A1F5Z608_9BACT</name>
<dbReference type="InterPro" id="IPR013783">
    <property type="entry name" value="Ig-like_fold"/>
</dbReference>
<dbReference type="InterPro" id="IPR011467">
    <property type="entry name" value="DUF1573"/>
</dbReference>
<proteinExistence type="predicted"/>